<dbReference type="EC" id="5.1.1.1" evidence="4"/>
<dbReference type="RefSeq" id="WP_123197765.1">
    <property type="nucleotide sequence ID" value="NZ_QICB01000002.1"/>
</dbReference>
<dbReference type="FunFam" id="3.20.20.10:FF:000002">
    <property type="entry name" value="Alanine racemase"/>
    <property type="match status" value="1"/>
</dbReference>
<name>A0A3N0AFZ1_9ACTN</name>
<feature type="binding site" evidence="4 6">
    <location>
        <position position="360"/>
    </location>
    <ligand>
        <name>substrate</name>
    </ligand>
</feature>
<dbReference type="UniPathway" id="UPA00042">
    <property type="reaction ID" value="UER00497"/>
</dbReference>
<dbReference type="Pfam" id="PF01168">
    <property type="entry name" value="Ala_racemase_N"/>
    <property type="match status" value="1"/>
</dbReference>
<keyword evidence="3 4" id="KW-0413">Isomerase</keyword>
<dbReference type="AlphaFoldDB" id="A0A3N0AFZ1"/>
<comment type="cofactor">
    <cofactor evidence="1 4 5">
        <name>pyridoxal 5'-phosphate</name>
        <dbReference type="ChEBI" id="CHEBI:597326"/>
    </cofactor>
</comment>
<dbReference type="NCBIfam" id="TIGR00492">
    <property type="entry name" value="alr"/>
    <property type="match status" value="1"/>
</dbReference>
<dbReference type="InterPro" id="IPR001608">
    <property type="entry name" value="Ala_racemase_N"/>
</dbReference>
<feature type="binding site" evidence="4 6">
    <location>
        <position position="183"/>
    </location>
    <ligand>
        <name>substrate</name>
    </ligand>
</feature>
<comment type="pathway">
    <text evidence="4">Amino-acid biosynthesis; D-alanine biosynthesis; D-alanine from L-alanine: step 1/1.</text>
</comment>
<dbReference type="GO" id="GO:0030632">
    <property type="term" value="P:D-alanine biosynthetic process"/>
    <property type="evidence" value="ECO:0007669"/>
    <property type="project" value="UniProtKB-UniRule"/>
</dbReference>
<comment type="similarity">
    <text evidence="4">Belongs to the alanine racemase family.</text>
</comment>
<feature type="active site" description="Proton acceptor; specific for D-alanine" evidence="4">
    <location>
        <position position="85"/>
    </location>
</feature>
<dbReference type="InterPro" id="IPR009006">
    <property type="entry name" value="Ala_racemase/Decarboxylase_C"/>
</dbReference>
<evidence type="ECO:0000259" key="7">
    <source>
        <dbReference type="SMART" id="SM01005"/>
    </source>
</evidence>
<evidence type="ECO:0000256" key="2">
    <source>
        <dbReference type="ARBA" id="ARBA00022898"/>
    </source>
</evidence>
<dbReference type="PRINTS" id="PR00992">
    <property type="entry name" value="ALARACEMASE"/>
</dbReference>
<dbReference type="GO" id="GO:0008784">
    <property type="term" value="F:alanine racemase activity"/>
    <property type="evidence" value="ECO:0007669"/>
    <property type="project" value="UniProtKB-UniRule"/>
</dbReference>
<dbReference type="Gene3D" id="3.20.20.10">
    <property type="entry name" value="Alanine racemase"/>
    <property type="match status" value="1"/>
</dbReference>
<dbReference type="GO" id="GO:0005829">
    <property type="term" value="C:cytosol"/>
    <property type="evidence" value="ECO:0007669"/>
    <property type="project" value="TreeGrafter"/>
</dbReference>
<comment type="function">
    <text evidence="4">Catalyzes the interconversion of L-alanine and D-alanine. May also act on other amino acids.</text>
</comment>
<dbReference type="SUPFAM" id="SSF50621">
    <property type="entry name" value="Alanine racemase C-terminal domain-like"/>
    <property type="match status" value="1"/>
</dbReference>
<comment type="caution">
    <text evidence="8">The sequence shown here is derived from an EMBL/GenBank/DDBJ whole genome shotgun (WGS) entry which is preliminary data.</text>
</comment>
<dbReference type="Pfam" id="PF00842">
    <property type="entry name" value="Ala_racemase_C"/>
    <property type="match status" value="1"/>
</dbReference>
<dbReference type="InterPro" id="IPR011079">
    <property type="entry name" value="Ala_racemase_C"/>
</dbReference>
<dbReference type="OrthoDB" id="9813814at2"/>
<evidence type="ECO:0000256" key="6">
    <source>
        <dbReference type="PIRSR" id="PIRSR600821-52"/>
    </source>
</evidence>
<dbReference type="InterPro" id="IPR029066">
    <property type="entry name" value="PLP-binding_barrel"/>
</dbReference>
<gene>
    <name evidence="8" type="primary">alr</name>
    <name evidence="8" type="ORF">DMP07_03520</name>
</gene>
<dbReference type="PROSITE" id="PS00395">
    <property type="entry name" value="ALANINE_RACEMASE"/>
    <property type="match status" value="1"/>
</dbReference>
<dbReference type="CDD" id="cd00430">
    <property type="entry name" value="PLPDE_III_AR"/>
    <property type="match status" value="1"/>
</dbReference>
<dbReference type="PANTHER" id="PTHR30511:SF0">
    <property type="entry name" value="ALANINE RACEMASE, CATABOLIC-RELATED"/>
    <property type="match status" value="1"/>
</dbReference>
<dbReference type="SUPFAM" id="SSF51419">
    <property type="entry name" value="PLP-binding barrel"/>
    <property type="match status" value="1"/>
</dbReference>
<dbReference type="EMBL" id="QICB01000002">
    <property type="protein sequence ID" value="RNL20664.1"/>
    <property type="molecule type" value="Genomic_DNA"/>
</dbReference>
<evidence type="ECO:0000256" key="4">
    <source>
        <dbReference type="HAMAP-Rule" id="MF_01201"/>
    </source>
</evidence>
<dbReference type="InterPro" id="IPR020622">
    <property type="entry name" value="Ala_racemase_pyridoxalP-BS"/>
</dbReference>
<dbReference type="GO" id="GO:0009252">
    <property type="term" value="P:peptidoglycan biosynthetic process"/>
    <property type="evidence" value="ECO:0007669"/>
    <property type="project" value="TreeGrafter"/>
</dbReference>
<dbReference type="HAMAP" id="MF_01201">
    <property type="entry name" value="Ala_racemase"/>
    <property type="match status" value="1"/>
</dbReference>
<evidence type="ECO:0000256" key="5">
    <source>
        <dbReference type="PIRSR" id="PIRSR600821-50"/>
    </source>
</evidence>
<feature type="domain" description="Alanine racemase C-terminal" evidence="7">
    <location>
        <begin position="291"/>
        <end position="426"/>
    </location>
</feature>
<dbReference type="GO" id="GO:0030170">
    <property type="term" value="F:pyridoxal phosphate binding"/>
    <property type="evidence" value="ECO:0007669"/>
    <property type="project" value="UniProtKB-UniRule"/>
</dbReference>
<keyword evidence="9" id="KW-1185">Reference proteome</keyword>
<feature type="modified residue" description="N6-(pyridoxal phosphate)lysine" evidence="4 5">
    <location>
        <position position="85"/>
    </location>
</feature>
<evidence type="ECO:0000313" key="8">
    <source>
        <dbReference type="EMBL" id="RNL20664.1"/>
    </source>
</evidence>
<protein>
    <recommendedName>
        <fullName evidence="4">Alanine racemase</fullName>
        <ecNumber evidence="4">5.1.1.1</ecNumber>
    </recommendedName>
</protein>
<proteinExistence type="inferred from homology"/>
<feature type="active site" description="Proton acceptor; specific for L-alanine" evidence="4">
    <location>
        <position position="312"/>
    </location>
</feature>
<dbReference type="Gene3D" id="2.40.37.10">
    <property type="entry name" value="Lyase, Ornithine Decarboxylase, Chain A, domain 1"/>
    <property type="match status" value="1"/>
</dbReference>
<dbReference type="Proteomes" id="UP000267368">
    <property type="component" value="Unassembled WGS sequence"/>
</dbReference>
<accession>A0A3N0AFZ1</accession>
<sequence>MAFNAFSGAAGQDFSDLLRSTPQQARPRGVAAAAAAGFSAEELENVTGPERRWSWVEIDLSAIRHNVQIAKRRLSPGCRLMAVVKANAYGHGAVQVARTALSAGAVQLAVATVNEGIQLRRAGIDAPILVLSEPPASSIPLLLHHDLMPSVYTTEFAIAYGELADRAGVRAPYHLAVNTGMNRIGVRFDEVLEFIHSISFHRALEQVGTFTHFATADCAETLDFNMQLRRFKETVAAMRSAGIDPGLVHCANSAAILRYPETHMDMARLGISMYGFHPCPETRGYFDLRPAMSVHARITAVNTPPMSEGVSYGMNYRSTGSVKICAIPVGYADGYPRALSSRTSVIYAGHLCRQVGNICMDQCMFEVDLRSHGTHRRLDPHVGDEVLLVGSQNGAAVSIEDLCDVVGTIPHELCCALSLRMPKVYLR</sequence>
<dbReference type="InterPro" id="IPR000821">
    <property type="entry name" value="Ala_racemase"/>
</dbReference>
<dbReference type="PANTHER" id="PTHR30511">
    <property type="entry name" value="ALANINE RACEMASE"/>
    <property type="match status" value="1"/>
</dbReference>
<reference evidence="9" key="1">
    <citation type="submission" date="2018-05" db="EMBL/GenBank/DDBJ databases">
        <title>Genome Sequencing of selected type strains of the family Eggerthellaceae.</title>
        <authorList>
            <person name="Danylec N."/>
            <person name="Stoll D.A."/>
            <person name="Doetsch A."/>
            <person name="Huch M."/>
        </authorList>
    </citation>
    <scope>NUCLEOTIDE SEQUENCE [LARGE SCALE GENOMIC DNA]</scope>
    <source>
        <strain evidence="9">DSM 17537</strain>
    </source>
</reference>
<evidence type="ECO:0000256" key="1">
    <source>
        <dbReference type="ARBA" id="ARBA00001933"/>
    </source>
</evidence>
<organism evidence="8 9">
    <name type="scientific">Slackia faecicanis</name>
    <dbReference type="NCBI Taxonomy" id="255723"/>
    <lineage>
        <taxon>Bacteria</taxon>
        <taxon>Bacillati</taxon>
        <taxon>Actinomycetota</taxon>
        <taxon>Coriobacteriia</taxon>
        <taxon>Eggerthellales</taxon>
        <taxon>Eggerthellaceae</taxon>
        <taxon>Slackia</taxon>
    </lineage>
</organism>
<evidence type="ECO:0000313" key="9">
    <source>
        <dbReference type="Proteomes" id="UP000267368"/>
    </source>
</evidence>
<keyword evidence="2 4" id="KW-0663">Pyridoxal phosphate</keyword>
<evidence type="ECO:0000256" key="3">
    <source>
        <dbReference type="ARBA" id="ARBA00023235"/>
    </source>
</evidence>
<comment type="catalytic activity">
    <reaction evidence="4">
        <text>L-alanine = D-alanine</text>
        <dbReference type="Rhea" id="RHEA:20249"/>
        <dbReference type="ChEBI" id="CHEBI:57416"/>
        <dbReference type="ChEBI" id="CHEBI:57972"/>
        <dbReference type="EC" id="5.1.1.1"/>
    </reaction>
</comment>
<dbReference type="SMART" id="SM01005">
    <property type="entry name" value="Ala_racemase_C"/>
    <property type="match status" value="1"/>
</dbReference>